<accession>A0A5B7D737</accession>
<gene>
    <name evidence="2" type="ORF">E2C01_009840</name>
</gene>
<dbReference type="AlphaFoldDB" id="A0A5B7D737"/>
<organism evidence="2 3">
    <name type="scientific">Portunus trituberculatus</name>
    <name type="common">Swimming crab</name>
    <name type="synonym">Neptunus trituberculatus</name>
    <dbReference type="NCBI Taxonomy" id="210409"/>
    <lineage>
        <taxon>Eukaryota</taxon>
        <taxon>Metazoa</taxon>
        <taxon>Ecdysozoa</taxon>
        <taxon>Arthropoda</taxon>
        <taxon>Crustacea</taxon>
        <taxon>Multicrustacea</taxon>
        <taxon>Malacostraca</taxon>
        <taxon>Eumalacostraca</taxon>
        <taxon>Eucarida</taxon>
        <taxon>Decapoda</taxon>
        <taxon>Pleocyemata</taxon>
        <taxon>Brachyura</taxon>
        <taxon>Eubrachyura</taxon>
        <taxon>Portunoidea</taxon>
        <taxon>Portunidae</taxon>
        <taxon>Portuninae</taxon>
        <taxon>Portunus</taxon>
    </lineage>
</organism>
<name>A0A5B7D737_PORTR</name>
<evidence type="ECO:0000256" key="1">
    <source>
        <dbReference type="SAM" id="MobiDB-lite"/>
    </source>
</evidence>
<dbReference type="EMBL" id="VSRR010000553">
    <property type="protein sequence ID" value="MPC16996.1"/>
    <property type="molecule type" value="Genomic_DNA"/>
</dbReference>
<feature type="compositionally biased region" description="Low complexity" evidence="1">
    <location>
        <begin position="68"/>
        <end position="82"/>
    </location>
</feature>
<sequence length="180" mass="18306">MKGVCHVSGGGGDGRDNSGGSGGSVPPAANGHASQTGQQQQQQQQKDRQPNPATTKKSPAQKGKPIMPSLFLSFQPSLQDSSPPSPVLSPSPNLASLLPPFPPPPSVSQHTGGSGLWNTTKVAVLASCALHRGLFMCCTGPLGHCCGGPQGVLVEESEGHTTLPVTLLLGRCGENPSLTS</sequence>
<reference evidence="2 3" key="1">
    <citation type="submission" date="2019-05" db="EMBL/GenBank/DDBJ databases">
        <title>Another draft genome of Portunus trituberculatus and its Hox gene families provides insights of decapod evolution.</title>
        <authorList>
            <person name="Jeong J.-H."/>
            <person name="Song I."/>
            <person name="Kim S."/>
            <person name="Choi T."/>
            <person name="Kim D."/>
            <person name="Ryu S."/>
            <person name="Kim W."/>
        </authorList>
    </citation>
    <scope>NUCLEOTIDE SEQUENCE [LARGE SCALE GENOMIC DNA]</scope>
    <source>
        <tissue evidence="2">Muscle</tissue>
    </source>
</reference>
<dbReference type="Proteomes" id="UP000324222">
    <property type="component" value="Unassembled WGS sequence"/>
</dbReference>
<comment type="caution">
    <text evidence="2">The sequence shown here is derived from an EMBL/GenBank/DDBJ whole genome shotgun (WGS) entry which is preliminary data.</text>
</comment>
<keyword evidence="3" id="KW-1185">Reference proteome</keyword>
<feature type="region of interest" description="Disordered" evidence="1">
    <location>
        <begin position="1"/>
        <end position="113"/>
    </location>
</feature>
<protein>
    <submittedName>
        <fullName evidence="2">Uncharacterized protein</fullName>
    </submittedName>
</protein>
<evidence type="ECO:0000313" key="2">
    <source>
        <dbReference type="EMBL" id="MPC16996.1"/>
    </source>
</evidence>
<proteinExistence type="predicted"/>
<feature type="compositionally biased region" description="Gly residues" evidence="1">
    <location>
        <begin position="8"/>
        <end position="23"/>
    </location>
</feature>
<evidence type="ECO:0000313" key="3">
    <source>
        <dbReference type="Proteomes" id="UP000324222"/>
    </source>
</evidence>